<feature type="transmembrane region" description="Helical" evidence="1">
    <location>
        <begin position="35"/>
        <end position="58"/>
    </location>
</feature>
<keyword evidence="1" id="KW-0812">Transmembrane</keyword>
<dbReference type="AlphaFoldDB" id="A0AAE1Z508"/>
<reference evidence="2" key="2">
    <citation type="journal article" date="2023" name="Infect Dis Poverty">
        <title>Chromosome-scale genome of the human blood fluke Schistosoma mekongi and its implications for public health.</title>
        <authorList>
            <person name="Zhou M."/>
            <person name="Xu L."/>
            <person name="Xu D."/>
            <person name="Chen W."/>
            <person name="Khan J."/>
            <person name="Hu Y."/>
            <person name="Huang H."/>
            <person name="Wei H."/>
            <person name="Zhang Y."/>
            <person name="Chusongsang P."/>
            <person name="Tanasarnprasert K."/>
            <person name="Hu X."/>
            <person name="Limpanont Y."/>
            <person name="Lv Z."/>
        </authorList>
    </citation>
    <scope>NUCLEOTIDE SEQUENCE</scope>
    <source>
        <strain evidence="2">LV_2022a</strain>
    </source>
</reference>
<proteinExistence type="predicted"/>
<reference evidence="2" key="1">
    <citation type="submission" date="2022-04" db="EMBL/GenBank/DDBJ databases">
        <authorList>
            <person name="Xu L."/>
            <person name="Lv Z."/>
        </authorList>
    </citation>
    <scope>NUCLEOTIDE SEQUENCE</scope>
    <source>
        <strain evidence="2">LV_2022a</strain>
    </source>
</reference>
<keyword evidence="3" id="KW-1185">Reference proteome</keyword>
<evidence type="ECO:0000313" key="2">
    <source>
        <dbReference type="EMBL" id="KAK4467675.1"/>
    </source>
</evidence>
<name>A0AAE1Z508_SCHME</name>
<evidence type="ECO:0000313" key="3">
    <source>
        <dbReference type="Proteomes" id="UP001292079"/>
    </source>
</evidence>
<dbReference type="EMBL" id="JALJAT010000008">
    <property type="protein sequence ID" value="KAK4467675.1"/>
    <property type="molecule type" value="Genomic_DNA"/>
</dbReference>
<protein>
    <submittedName>
        <fullName evidence="2">Uncharacterized protein</fullName>
    </submittedName>
</protein>
<evidence type="ECO:0000256" key="1">
    <source>
        <dbReference type="SAM" id="Phobius"/>
    </source>
</evidence>
<keyword evidence="1" id="KW-1133">Transmembrane helix</keyword>
<feature type="transmembrane region" description="Helical" evidence="1">
    <location>
        <begin position="5"/>
        <end position="23"/>
    </location>
</feature>
<gene>
    <name evidence="2" type="ORF">MN116_008613</name>
</gene>
<keyword evidence="1" id="KW-0472">Membrane</keyword>
<dbReference type="Proteomes" id="UP001292079">
    <property type="component" value="Unassembled WGS sequence"/>
</dbReference>
<organism evidence="2 3">
    <name type="scientific">Schistosoma mekongi</name>
    <name type="common">Parasitic worm</name>
    <dbReference type="NCBI Taxonomy" id="38744"/>
    <lineage>
        <taxon>Eukaryota</taxon>
        <taxon>Metazoa</taxon>
        <taxon>Spiralia</taxon>
        <taxon>Lophotrochozoa</taxon>
        <taxon>Platyhelminthes</taxon>
        <taxon>Trematoda</taxon>
        <taxon>Digenea</taxon>
        <taxon>Strigeidida</taxon>
        <taxon>Schistosomatoidea</taxon>
        <taxon>Schistosomatidae</taxon>
        <taxon>Schistosoma</taxon>
    </lineage>
</organism>
<comment type="caution">
    <text evidence="2">The sequence shown here is derived from an EMBL/GenBank/DDBJ whole genome shotgun (WGS) entry which is preliminary data.</text>
</comment>
<accession>A0AAE1Z508</accession>
<sequence>MNISIYYYTFGIFYSFGVILDIVDARRLFQYNIAFIIPLVIGLTGIICLVGILTVIYYRRKRRIKQEKNSSNCISLNHKQLKVTGKTDSKIKLNANELQSSSKVYPSYSITSEMYINSSNLTTTSSLSSLYPKTTTVTKSITPRCPTQPPLPIIKNKKSFEK</sequence>